<comment type="similarity">
    <text evidence="7">Belongs to the AP2/ERF transcription factor family. AP2 subfamily.</text>
</comment>
<reference evidence="10 11" key="1">
    <citation type="submission" date="2022-03" db="EMBL/GenBank/DDBJ databases">
        <authorList>
            <person name="Macdonald S."/>
            <person name="Ahmed S."/>
            <person name="Newling K."/>
        </authorList>
    </citation>
    <scope>NUCLEOTIDE SEQUENCE [LARGE SCALE GENOMIC DNA]</scope>
</reference>
<evidence type="ECO:0000256" key="4">
    <source>
        <dbReference type="ARBA" id="ARBA00023159"/>
    </source>
</evidence>
<dbReference type="PANTHER" id="PTHR32467">
    <property type="entry name" value="AP2-LIKE ETHYLENE-RESPONSIVE TRANSCRIPTION FACTOR"/>
    <property type="match status" value="1"/>
</dbReference>
<keyword evidence="2" id="KW-0805">Transcription regulation</keyword>
<feature type="region of interest" description="Disordered" evidence="8">
    <location>
        <begin position="17"/>
        <end position="45"/>
    </location>
</feature>
<evidence type="ECO:0000256" key="3">
    <source>
        <dbReference type="ARBA" id="ARBA00023125"/>
    </source>
</evidence>
<evidence type="ECO:0000313" key="10">
    <source>
        <dbReference type="EMBL" id="CAH8360473.1"/>
    </source>
</evidence>
<evidence type="ECO:0000259" key="9">
    <source>
        <dbReference type="PROSITE" id="PS51032"/>
    </source>
</evidence>
<evidence type="ECO:0000256" key="7">
    <source>
        <dbReference type="ARBA" id="ARBA00037973"/>
    </source>
</evidence>
<evidence type="ECO:0000256" key="6">
    <source>
        <dbReference type="ARBA" id="ARBA00023242"/>
    </source>
</evidence>
<keyword evidence="11" id="KW-1185">Reference proteome</keyword>
<name>A0ABC8KNN3_ERUVS</name>
<evidence type="ECO:0000256" key="2">
    <source>
        <dbReference type="ARBA" id="ARBA00023015"/>
    </source>
</evidence>
<dbReference type="EMBL" id="CAKOAT010286265">
    <property type="protein sequence ID" value="CAH8360473.1"/>
    <property type="molecule type" value="Genomic_DNA"/>
</dbReference>
<dbReference type="PROSITE" id="PS51032">
    <property type="entry name" value="AP2_ERF"/>
    <property type="match status" value="1"/>
</dbReference>
<dbReference type="GO" id="GO:0005634">
    <property type="term" value="C:nucleus"/>
    <property type="evidence" value="ECO:0007669"/>
    <property type="project" value="UniProtKB-SubCell"/>
</dbReference>
<comment type="caution">
    <text evidence="10">The sequence shown here is derived from an EMBL/GenBank/DDBJ whole genome shotgun (WGS) entry which is preliminary data.</text>
</comment>
<dbReference type="GO" id="GO:0003677">
    <property type="term" value="F:DNA binding"/>
    <property type="evidence" value="ECO:0007669"/>
    <property type="project" value="UniProtKB-KW"/>
</dbReference>
<dbReference type="InterPro" id="IPR001471">
    <property type="entry name" value="AP2/ERF_dom"/>
</dbReference>
<dbReference type="CDD" id="cd00018">
    <property type="entry name" value="AP2"/>
    <property type="match status" value="1"/>
</dbReference>
<evidence type="ECO:0000313" key="11">
    <source>
        <dbReference type="Proteomes" id="UP001642260"/>
    </source>
</evidence>
<keyword evidence="5" id="KW-0804">Transcription</keyword>
<evidence type="ECO:0000256" key="5">
    <source>
        <dbReference type="ARBA" id="ARBA00023163"/>
    </source>
</evidence>
<organism evidence="10 11">
    <name type="scientific">Eruca vesicaria subsp. sativa</name>
    <name type="common">Garden rocket</name>
    <name type="synonym">Eruca sativa</name>
    <dbReference type="NCBI Taxonomy" id="29727"/>
    <lineage>
        <taxon>Eukaryota</taxon>
        <taxon>Viridiplantae</taxon>
        <taxon>Streptophyta</taxon>
        <taxon>Embryophyta</taxon>
        <taxon>Tracheophyta</taxon>
        <taxon>Spermatophyta</taxon>
        <taxon>Magnoliopsida</taxon>
        <taxon>eudicotyledons</taxon>
        <taxon>Gunneridae</taxon>
        <taxon>Pentapetalae</taxon>
        <taxon>rosids</taxon>
        <taxon>malvids</taxon>
        <taxon>Brassicales</taxon>
        <taxon>Brassicaceae</taxon>
        <taxon>Brassiceae</taxon>
        <taxon>Eruca</taxon>
    </lineage>
</organism>
<dbReference type="InterPro" id="IPR016177">
    <property type="entry name" value="DNA-bd_dom_sf"/>
</dbReference>
<feature type="domain" description="AP2/ERF" evidence="9">
    <location>
        <begin position="119"/>
        <end position="178"/>
    </location>
</feature>
<dbReference type="Proteomes" id="UP001642260">
    <property type="component" value="Unassembled WGS sequence"/>
</dbReference>
<sequence length="346" mass="38575">MLDLSLGMFSNYQEDQDRKVPLVSAAGDEESNLSSSSSSSKDSAAAGKPFITFGILKRDDGVVPPPPKETGDLFPVTDARRNIEFSLDDSHWLRLSSLQRNKQQVVKKSRRGPRSRSSQYRGVTFYRRTGRWESHIWDCGKQVYLGKYNIQPFLIIGCVAYDRAAIKFRGLDADINFVVEDYKQDLDKMKNLDKVEFVQTLRRESASFGRGSSKYKGLTLQKCTQFKTHQDQIHLFQNRGWDASATKYSELGKGGVMKSGAHIKGNAHSDLELSLGLSSSSQNIKLTTSDYYKGINQSTMGLFGKQSSIYLPVTTMKPLKTVAASSGFPFITMTTPSSSMSTSFDP</sequence>
<evidence type="ECO:0000256" key="1">
    <source>
        <dbReference type="ARBA" id="ARBA00004123"/>
    </source>
</evidence>
<dbReference type="InterPro" id="IPR036955">
    <property type="entry name" value="AP2/ERF_dom_sf"/>
</dbReference>
<gene>
    <name evidence="10" type="ORF">ERUC_LOCUS26229</name>
</gene>
<protein>
    <recommendedName>
        <fullName evidence="9">AP2/ERF domain-containing protein</fullName>
    </recommendedName>
</protein>
<dbReference type="PANTHER" id="PTHR32467:SF177">
    <property type="entry name" value="AP2-LIKE ETHYLENE-RESPONSIVE TRANSCRIPTION FACTOR SMZ-RELATED"/>
    <property type="match status" value="1"/>
</dbReference>
<accession>A0ABC8KNN3</accession>
<comment type="subcellular location">
    <subcellularLocation>
        <location evidence="1">Nucleus</location>
    </subcellularLocation>
</comment>
<evidence type="ECO:0000256" key="8">
    <source>
        <dbReference type="SAM" id="MobiDB-lite"/>
    </source>
</evidence>
<dbReference type="Gene3D" id="3.30.730.10">
    <property type="entry name" value="AP2/ERF domain"/>
    <property type="match status" value="1"/>
</dbReference>
<proteinExistence type="inferred from homology"/>
<dbReference type="FunFam" id="3.30.730.10:FF:000004">
    <property type="entry name" value="AP2-like ethylene-responsive transcription factor"/>
    <property type="match status" value="1"/>
</dbReference>
<keyword evidence="3" id="KW-0238">DNA-binding</keyword>
<keyword evidence="6" id="KW-0539">Nucleus</keyword>
<keyword evidence="4" id="KW-0010">Activator</keyword>
<dbReference type="SMART" id="SM00380">
    <property type="entry name" value="AP2"/>
    <property type="match status" value="1"/>
</dbReference>
<dbReference type="AlphaFoldDB" id="A0ABC8KNN3"/>
<dbReference type="SUPFAM" id="SSF54171">
    <property type="entry name" value="DNA-binding domain"/>
    <property type="match status" value="1"/>
</dbReference>